<keyword evidence="1" id="KW-0812">Transmembrane</keyword>
<dbReference type="Pfam" id="PF03245">
    <property type="entry name" value="Phage_lysis"/>
    <property type="match status" value="1"/>
</dbReference>
<organism evidence="2 3">
    <name type="scientific">Vibrio campbellii</name>
    <dbReference type="NCBI Taxonomy" id="680"/>
    <lineage>
        <taxon>Bacteria</taxon>
        <taxon>Pseudomonadati</taxon>
        <taxon>Pseudomonadota</taxon>
        <taxon>Gammaproteobacteria</taxon>
        <taxon>Vibrionales</taxon>
        <taxon>Vibrionaceae</taxon>
        <taxon>Vibrio</taxon>
    </lineage>
</organism>
<keyword evidence="1" id="KW-1133">Transmembrane helix</keyword>
<evidence type="ECO:0000313" key="2">
    <source>
        <dbReference type="EMBL" id="UTZ27733.1"/>
    </source>
</evidence>
<feature type="transmembrane region" description="Helical" evidence="1">
    <location>
        <begin position="6"/>
        <end position="27"/>
    </location>
</feature>
<reference evidence="2" key="1">
    <citation type="submission" date="2020-03" db="EMBL/GenBank/DDBJ databases">
        <title>Five strains of Vibrio campbellii isolated from Mariana Trench.</title>
        <authorList>
            <person name="Liang J."/>
            <person name="Zhang X.-H."/>
        </authorList>
    </citation>
    <scope>NUCLEOTIDE SEQUENCE</scope>
    <source>
        <strain evidence="2">LJC014</strain>
    </source>
</reference>
<proteinExistence type="predicted"/>
<protein>
    <submittedName>
        <fullName evidence="2">Lysis protein</fullName>
    </submittedName>
</protein>
<dbReference type="EMBL" id="CP050467">
    <property type="protein sequence ID" value="UTZ27733.1"/>
    <property type="molecule type" value="Genomic_DNA"/>
</dbReference>
<gene>
    <name evidence="2" type="ORF">HB761_13830</name>
</gene>
<evidence type="ECO:0000313" key="3">
    <source>
        <dbReference type="Proteomes" id="UP001058687"/>
    </source>
</evidence>
<dbReference type="Proteomes" id="UP001058687">
    <property type="component" value="Chromosome 1"/>
</dbReference>
<dbReference type="InterPro" id="IPR004929">
    <property type="entry name" value="I-spanin"/>
</dbReference>
<dbReference type="AlphaFoldDB" id="A0AAE9N0X4"/>
<dbReference type="GO" id="GO:0044659">
    <property type="term" value="P:viral release from host cell by cytolysis"/>
    <property type="evidence" value="ECO:0007669"/>
    <property type="project" value="InterPro"/>
</dbReference>
<sequence>MPNAKLTVWATAIAVVVVATLSAALFVESSRADIAESQLTSVKSEIQGYIAALHQQRVQIQSFNQLGEKHAAELSAAKEEIDRLSDSLSTGSKRVYVQADCPSVPEATSTRSVGNANTPRLGAAAEQDYLRLRRMIIENEQQTKYLQDYIRTQCLTEDQL</sequence>
<name>A0AAE9N0X4_9VIBR</name>
<accession>A0AAE9N0X4</accession>
<evidence type="ECO:0000256" key="1">
    <source>
        <dbReference type="SAM" id="Phobius"/>
    </source>
</evidence>
<keyword evidence="1" id="KW-0472">Membrane</keyword>
<dbReference type="RefSeq" id="WP_255935349.1">
    <property type="nucleotide sequence ID" value="NZ_CP050467.1"/>
</dbReference>